<dbReference type="Proteomes" id="UP000276215">
    <property type="component" value="Unassembled WGS sequence"/>
</dbReference>
<keyword evidence="5" id="KW-1185">Reference proteome</keyword>
<accession>A0A3N4IWD8</accession>
<dbReference type="OrthoDB" id="195446at2759"/>
<dbReference type="Pfam" id="PF12796">
    <property type="entry name" value="Ank_2"/>
    <property type="match status" value="1"/>
</dbReference>
<dbReference type="PANTHER" id="PTHR24198:SF165">
    <property type="entry name" value="ANKYRIN REPEAT-CONTAINING PROTEIN-RELATED"/>
    <property type="match status" value="1"/>
</dbReference>
<dbReference type="SUPFAM" id="SSF48403">
    <property type="entry name" value="Ankyrin repeat"/>
    <property type="match status" value="1"/>
</dbReference>
<organism evidence="4 5">
    <name type="scientific">Choiromyces venosus 120613-1</name>
    <dbReference type="NCBI Taxonomy" id="1336337"/>
    <lineage>
        <taxon>Eukaryota</taxon>
        <taxon>Fungi</taxon>
        <taxon>Dikarya</taxon>
        <taxon>Ascomycota</taxon>
        <taxon>Pezizomycotina</taxon>
        <taxon>Pezizomycetes</taxon>
        <taxon>Pezizales</taxon>
        <taxon>Tuberaceae</taxon>
        <taxon>Choiromyces</taxon>
    </lineage>
</organism>
<sequence length="547" mass="60981">MMGGILKQLVAALGLRLPDILKLLEKILASFRRTFICIDGLDEYAVERRPEFLRSLQQVLRDSPTTRLFLAGRQHLKEEVKKHLSESVPHLAIKPHESDIKKYINKKISDDPDPDARSGELESEIITRISESSSDILFQEFSNECYKIFLVVLQIDAILGETSIHRRRQKLHQQAYGLHDVYAATLDRIRRQLLLRVSLAQRSLSAKIGSADFNTENIPPIQTLLGSCLGLVTVDKETSREYLQAHTTLFGNGHAKIAEVRQSSSSINGDTAGKHAISYLRSIPLGIPCREENDRVRFSRRHDHVSGSVIDFRAGIREEGSPFDSLRRDGCQMFGLHCALVSTDINQQDFRRSTPLEHAARCGSHSIFALLLRDPNIRADISDEGGITPLFLARLLTMPHVSPDTKTSWGGTPLHIAALNGHANIVKLLLSWSDLFLNLYNFDPNIPNNHGRTPLSFAAECGHIEVVEMLLAMDNIDLNPVDGDGDTPILLLLDCNGINRNQVVVMLLLERGDCDLNARDLSGATPLELAVQYGYVGIVGLLTSVWY</sequence>
<evidence type="ECO:0000313" key="4">
    <source>
        <dbReference type="EMBL" id="RPA89128.1"/>
    </source>
</evidence>
<protein>
    <submittedName>
        <fullName evidence="4">Ankyrin</fullName>
    </submittedName>
</protein>
<keyword evidence="1" id="KW-0677">Repeat</keyword>
<feature type="repeat" description="ANK" evidence="3">
    <location>
        <begin position="450"/>
        <end position="471"/>
    </location>
</feature>
<name>A0A3N4IWD8_9PEZI</name>
<dbReference type="PROSITE" id="PS50297">
    <property type="entry name" value="ANK_REP_REGION"/>
    <property type="match status" value="2"/>
</dbReference>
<proteinExistence type="predicted"/>
<dbReference type="InterPro" id="IPR002110">
    <property type="entry name" value="Ankyrin_rpt"/>
</dbReference>
<evidence type="ECO:0000256" key="2">
    <source>
        <dbReference type="ARBA" id="ARBA00023043"/>
    </source>
</evidence>
<dbReference type="SMART" id="SM00248">
    <property type="entry name" value="ANK"/>
    <property type="match status" value="4"/>
</dbReference>
<dbReference type="PROSITE" id="PS50088">
    <property type="entry name" value="ANK_REPEAT"/>
    <property type="match status" value="2"/>
</dbReference>
<dbReference type="AlphaFoldDB" id="A0A3N4IWD8"/>
<gene>
    <name evidence="4" type="ORF">L873DRAFT_1823435</name>
</gene>
<evidence type="ECO:0000313" key="5">
    <source>
        <dbReference type="Proteomes" id="UP000276215"/>
    </source>
</evidence>
<feature type="repeat" description="ANK" evidence="3">
    <location>
        <begin position="409"/>
        <end position="431"/>
    </location>
</feature>
<dbReference type="STRING" id="1336337.A0A3N4IWD8"/>
<dbReference type="Gene3D" id="1.25.40.20">
    <property type="entry name" value="Ankyrin repeat-containing domain"/>
    <property type="match status" value="2"/>
</dbReference>
<dbReference type="PANTHER" id="PTHR24198">
    <property type="entry name" value="ANKYRIN REPEAT AND PROTEIN KINASE DOMAIN-CONTAINING PROTEIN"/>
    <property type="match status" value="1"/>
</dbReference>
<keyword evidence="2 3" id="KW-0040">ANK repeat</keyword>
<dbReference type="EMBL" id="ML120611">
    <property type="protein sequence ID" value="RPA89128.1"/>
    <property type="molecule type" value="Genomic_DNA"/>
</dbReference>
<evidence type="ECO:0000256" key="1">
    <source>
        <dbReference type="ARBA" id="ARBA00022737"/>
    </source>
</evidence>
<evidence type="ECO:0000256" key="3">
    <source>
        <dbReference type="PROSITE-ProRule" id="PRU00023"/>
    </source>
</evidence>
<dbReference type="InterPro" id="IPR036770">
    <property type="entry name" value="Ankyrin_rpt-contain_sf"/>
</dbReference>
<reference evidence="4 5" key="1">
    <citation type="journal article" date="2018" name="Nat. Ecol. Evol.">
        <title>Pezizomycetes genomes reveal the molecular basis of ectomycorrhizal truffle lifestyle.</title>
        <authorList>
            <person name="Murat C."/>
            <person name="Payen T."/>
            <person name="Noel B."/>
            <person name="Kuo A."/>
            <person name="Morin E."/>
            <person name="Chen J."/>
            <person name="Kohler A."/>
            <person name="Krizsan K."/>
            <person name="Balestrini R."/>
            <person name="Da Silva C."/>
            <person name="Montanini B."/>
            <person name="Hainaut M."/>
            <person name="Levati E."/>
            <person name="Barry K.W."/>
            <person name="Belfiori B."/>
            <person name="Cichocki N."/>
            <person name="Clum A."/>
            <person name="Dockter R.B."/>
            <person name="Fauchery L."/>
            <person name="Guy J."/>
            <person name="Iotti M."/>
            <person name="Le Tacon F."/>
            <person name="Lindquist E.A."/>
            <person name="Lipzen A."/>
            <person name="Malagnac F."/>
            <person name="Mello A."/>
            <person name="Molinier V."/>
            <person name="Miyauchi S."/>
            <person name="Poulain J."/>
            <person name="Riccioni C."/>
            <person name="Rubini A."/>
            <person name="Sitrit Y."/>
            <person name="Splivallo R."/>
            <person name="Traeger S."/>
            <person name="Wang M."/>
            <person name="Zifcakova L."/>
            <person name="Wipf D."/>
            <person name="Zambonelli A."/>
            <person name="Paolocci F."/>
            <person name="Nowrousian M."/>
            <person name="Ottonello S."/>
            <person name="Baldrian P."/>
            <person name="Spatafora J.W."/>
            <person name="Henrissat B."/>
            <person name="Nagy L.G."/>
            <person name="Aury J.M."/>
            <person name="Wincker P."/>
            <person name="Grigoriev I.V."/>
            <person name="Bonfante P."/>
            <person name="Martin F.M."/>
        </authorList>
    </citation>
    <scope>NUCLEOTIDE SEQUENCE [LARGE SCALE GENOMIC DNA]</scope>
    <source>
        <strain evidence="4 5">120613-1</strain>
    </source>
</reference>